<organism evidence="2 3">
    <name type="scientific">Lentzea flaviverrucosa</name>
    <dbReference type="NCBI Taxonomy" id="200379"/>
    <lineage>
        <taxon>Bacteria</taxon>
        <taxon>Bacillati</taxon>
        <taxon>Actinomycetota</taxon>
        <taxon>Actinomycetes</taxon>
        <taxon>Pseudonocardiales</taxon>
        <taxon>Pseudonocardiaceae</taxon>
        <taxon>Lentzea</taxon>
    </lineage>
</organism>
<sequence>MRAQRKPLLGRPSSPGRGSSRSAHRHADPAEGFTYAAADTVINRGDVLVLAGRTSEVERVADLT</sequence>
<feature type="region of interest" description="Disordered" evidence="1">
    <location>
        <begin position="1"/>
        <end position="31"/>
    </location>
</feature>
<dbReference type="Proteomes" id="UP000199028">
    <property type="component" value="Unassembled WGS sequence"/>
</dbReference>
<feature type="compositionally biased region" description="Low complexity" evidence="1">
    <location>
        <begin position="7"/>
        <end position="21"/>
    </location>
</feature>
<accession>A0A1H9XXH5</accession>
<gene>
    <name evidence="2" type="ORF">SAMN05216195_12088</name>
</gene>
<evidence type="ECO:0000313" key="2">
    <source>
        <dbReference type="EMBL" id="SES50457.1"/>
    </source>
</evidence>
<evidence type="ECO:0008006" key="4">
    <source>
        <dbReference type="Google" id="ProtNLM"/>
    </source>
</evidence>
<keyword evidence="3" id="KW-1185">Reference proteome</keyword>
<dbReference type="EMBL" id="FOFT01000020">
    <property type="protein sequence ID" value="SES50457.1"/>
    <property type="molecule type" value="Genomic_DNA"/>
</dbReference>
<evidence type="ECO:0000256" key="1">
    <source>
        <dbReference type="SAM" id="MobiDB-lite"/>
    </source>
</evidence>
<protein>
    <recommendedName>
        <fullName evidence="4">Trk system potassium uptake protein TrkA</fullName>
    </recommendedName>
</protein>
<evidence type="ECO:0000313" key="3">
    <source>
        <dbReference type="Proteomes" id="UP000199028"/>
    </source>
</evidence>
<reference evidence="3" key="1">
    <citation type="submission" date="2016-10" db="EMBL/GenBank/DDBJ databases">
        <authorList>
            <person name="Varghese N."/>
            <person name="Submissions S."/>
        </authorList>
    </citation>
    <scope>NUCLEOTIDE SEQUENCE [LARGE SCALE GENOMIC DNA]</scope>
    <source>
        <strain evidence="3">CGMCC 4.578</strain>
    </source>
</reference>
<proteinExistence type="predicted"/>
<name>A0A1H9XXH5_9PSEU</name>
<dbReference type="RefSeq" id="WP_090072896.1">
    <property type="nucleotide sequence ID" value="NZ_FOFT01000020.1"/>
</dbReference>
<dbReference type="AlphaFoldDB" id="A0A1H9XXH5"/>